<protein>
    <submittedName>
        <fullName evidence="1">Uncharacterized protein</fullName>
    </submittedName>
</protein>
<sequence>MRISSEIQQRKFSMTSRSFKMIFNPLVELSAKQTLIVILENQSHLPLAYSHSQRVIFLSMTRTITMSSFNKHPIHWNPLSLTTQTNLMASSNRLTIKKNLMTPSNRFTININLTPSKHLTIKTNLMTPSKHLTIKINLMTSRGRYLYLSVDQNHIKISNKERKKSSRKRKNIKCPIGLKLIHRRKDHEIQKNYPTM</sequence>
<organism evidence="1">
    <name type="scientific">Cacopsylla melanoneura</name>
    <dbReference type="NCBI Taxonomy" id="428564"/>
    <lineage>
        <taxon>Eukaryota</taxon>
        <taxon>Metazoa</taxon>
        <taxon>Ecdysozoa</taxon>
        <taxon>Arthropoda</taxon>
        <taxon>Hexapoda</taxon>
        <taxon>Insecta</taxon>
        <taxon>Pterygota</taxon>
        <taxon>Neoptera</taxon>
        <taxon>Paraneoptera</taxon>
        <taxon>Hemiptera</taxon>
        <taxon>Sternorrhyncha</taxon>
        <taxon>Psylloidea</taxon>
        <taxon>Psyllidae</taxon>
        <taxon>Psyllinae</taxon>
        <taxon>Cacopsylla</taxon>
    </lineage>
</organism>
<name>A0A8D8TBY4_9HEMI</name>
<accession>A0A8D8TBY4</accession>
<dbReference type="AlphaFoldDB" id="A0A8D8TBY4"/>
<reference evidence="1" key="1">
    <citation type="submission" date="2021-05" db="EMBL/GenBank/DDBJ databases">
        <authorList>
            <person name="Alioto T."/>
            <person name="Alioto T."/>
            <person name="Gomez Garrido J."/>
        </authorList>
    </citation>
    <scope>NUCLEOTIDE SEQUENCE</scope>
</reference>
<dbReference type="EMBL" id="HBUF01259887">
    <property type="protein sequence ID" value="CAG6682601.1"/>
    <property type="molecule type" value="Transcribed_RNA"/>
</dbReference>
<proteinExistence type="predicted"/>
<evidence type="ECO:0000313" key="1">
    <source>
        <dbReference type="EMBL" id="CAG6682601.1"/>
    </source>
</evidence>